<accession>A0AA38HEX6</accession>
<feature type="transmembrane region" description="Helical" evidence="1">
    <location>
        <begin position="61"/>
        <end position="81"/>
    </location>
</feature>
<dbReference type="PANTHER" id="PTHR18640:SF5">
    <property type="entry name" value="SODIUM_BILE ACID COTRANSPORTER 7"/>
    <property type="match status" value="1"/>
</dbReference>
<gene>
    <name evidence="2" type="ORF">MKK02DRAFT_39404</name>
</gene>
<feature type="transmembrane region" description="Helical" evidence="1">
    <location>
        <begin position="123"/>
        <end position="142"/>
    </location>
</feature>
<reference evidence="2" key="1">
    <citation type="journal article" date="2022" name="G3 (Bethesda)">
        <title>High quality genome of the basidiomycete yeast Dioszegia hungarica PDD-24b-2 isolated from cloud water.</title>
        <authorList>
            <person name="Jarrige D."/>
            <person name="Haridas S."/>
            <person name="Bleykasten-Grosshans C."/>
            <person name="Joly M."/>
            <person name="Nadalig T."/>
            <person name="Sancelme M."/>
            <person name="Vuilleumier S."/>
            <person name="Grigoriev I.V."/>
            <person name="Amato P."/>
            <person name="Bringel F."/>
        </authorList>
    </citation>
    <scope>NUCLEOTIDE SEQUENCE</scope>
    <source>
        <strain evidence="2">PDD-24b-2</strain>
    </source>
</reference>
<feature type="transmembrane region" description="Helical" evidence="1">
    <location>
        <begin position="211"/>
        <end position="230"/>
    </location>
</feature>
<dbReference type="AlphaFoldDB" id="A0AA38HEX6"/>
<sequence>MSSPSPSLASPAAQAPWKRIFWFILGNWFLILNGVAVTLAWRWPEVARNGGIIRSEYSVQYGAIGSIFLITGLTLSTPALWNQARNYRLHLITQITSLLIYPTFTFALLNIIKAARNPQIDMYILIGIQFVGCACTSIASNISMTIAGGGNGEAATVEVVLGNLLGVLFSPLINQMFFSAPGWHQGIPIAENGSPGLAGLGEMYRRVMMKLGLAMFLPFTIGQVVQYFFYKPTKRVVQALQLPKVSSFLLVTLVWSVFSTQFHNNAFSSIPPGSIALVIFLIIFLYLGFSAVGLFIARLPFIPISDGKMGKAAQAYRLTKGETTAVCYCAAAKGLAVGTPMMDVLYGGFGARERAIISIPFGLYQLEQIVMAQLLSHLFKRWNDRPDMLVLEEAIVSEAVNQHELIDREGSLDEVK</sequence>
<proteinExistence type="predicted"/>
<dbReference type="GeneID" id="77729786"/>
<keyword evidence="1" id="KW-0472">Membrane</keyword>
<dbReference type="InterPro" id="IPR038770">
    <property type="entry name" value="Na+/solute_symporter_sf"/>
</dbReference>
<dbReference type="PANTHER" id="PTHR18640">
    <property type="entry name" value="SOLUTE CARRIER FAMILY 10 MEMBER 7"/>
    <property type="match status" value="1"/>
</dbReference>
<feature type="transmembrane region" description="Helical" evidence="1">
    <location>
        <begin position="275"/>
        <end position="301"/>
    </location>
</feature>
<evidence type="ECO:0000256" key="1">
    <source>
        <dbReference type="SAM" id="Phobius"/>
    </source>
</evidence>
<dbReference type="GO" id="GO:0005886">
    <property type="term" value="C:plasma membrane"/>
    <property type="evidence" value="ECO:0007669"/>
    <property type="project" value="TreeGrafter"/>
</dbReference>
<evidence type="ECO:0000313" key="3">
    <source>
        <dbReference type="Proteomes" id="UP001164286"/>
    </source>
</evidence>
<comment type="caution">
    <text evidence="2">The sequence shown here is derived from an EMBL/GenBank/DDBJ whole genome shotgun (WGS) entry which is preliminary data.</text>
</comment>
<feature type="transmembrane region" description="Helical" evidence="1">
    <location>
        <begin position="87"/>
        <end position="111"/>
    </location>
</feature>
<keyword evidence="1" id="KW-0812">Transmembrane</keyword>
<dbReference type="InterPro" id="IPR016833">
    <property type="entry name" value="Put_Na-Bile_cotransptr"/>
</dbReference>
<feature type="transmembrane region" description="Helical" evidence="1">
    <location>
        <begin position="20"/>
        <end position="41"/>
    </location>
</feature>
<keyword evidence="1" id="KW-1133">Transmembrane helix</keyword>
<dbReference type="EMBL" id="JAKWFO010000001">
    <property type="protein sequence ID" value="KAI9639126.1"/>
    <property type="molecule type" value="Genomic_DNA"/>
</dbReference>
<feature type="transmembrane region" description="Helical" evidence="1">
    <location>
        <begin position="242"/>
        <end position="263"/>
    </location>
</feature>
<organism evidence="2 3">
    <name type="scientific">Dioszegia hungarica</name>
    <dbReference type="NCBI Taxonomy" id="4972"/>
    <lineage>
        <taxon>Eukaryota</taxon>
        <taxon>Fungi</taxon>
        <taxon>Dikarya</taxon>
        <taxon>Basidiomycota</taxon>
        <taxon>Agaricomycotina</taxon>
        <taxon>Tremellomycetes</taxon>
        <taxon>Tremellales</taxon>
        <taxon>Bulleribasidiaceae</taxon>
        <taxon>Dioszegia</taxon>
    </lineage>
</organism>
<dbReference type="Pfam" id="PF13593">
    <property type="entry name" value="SBF_like"/>
    <property type="match status" value="1"/>
</dbReference>
<keyword evidence="3" id="KW-1185">Reference proteome</keyword>
<protein>
    <submittedName>
        <fullName evidence="2">Sodium bile acid cotransporter</fullName>
    </submittedName>
</protein>
<name>A0AA38HEX6_9TREE</name>
<dbReference type="Gene3D" id="1.20.1530.20">
    <property type="match status" value="1"/>
</dbReference>
<dbReference type="Proteomes" id="UP001164286">
    <property type="component" value="Unassembled WGS sequence"/>
</dbReference>
<dbReference type="RefSeq" id="XP_052948903.1">
    <property type="nucleotide sequence ID" value="XM_053090581.1"/>
</dbReference>
<evidence type="ECO:0000313" key="2">
    <source>
        <dbReference type="EMBL" id="KAI9639126.1"/>
    </source>
</evidence>